<dbReference type="Proteomes" id="UP000588647">
    <property type="component" value="Unassembled WGS sequence"/>
</dbReference>
<comment type="caution">
    <text evidence="3">The sequence shown here is derived from an EMBL/GenBank/DDBJ whole genome shotgun (WGS) entry which is preliminary data.</text>
</comment>
<dbReference type="AlphaFoldDB" id="A0A7W6MMV7"/>
<feature type="domain" description="Integrase catalytic" evidence="2">
    <location>
        <begin position="305"/>
        <end position="521"/>
    </location>
</feature>
<dbReference type="Gene3D" id="3.30.420.10">
    <property type="entry name" value="Ribonuclease H-like superfamily/Ribonuclease H"/>
    <property type="match status" value="1"/>
</dbReference>
<protein>
    <submittedName>
        <fullName evidence="3">Putative transposase</fullName>
    </submittedName>
</protein>
<proteinExistence type="predicted"/>
<accession>A0A7W6MMV7</accession>
<sequence>MNAITKIQEAVPIYDIAPRSRLVIGSANGAGSVEYVYGERLPGGHKITRVDDLLFCETLTHEHLDHLIQTDAIRINEGFFAEVKAALRLAGGKRKRFGDLTKPQAKVVIKKKAWCDAYLALAHKNRSIRRSDAKMGLAIKLIEEKFKADAEAADKRYREANNLKKARGGTPTEGTSPPSATQLRRWVRRYEKGGYTLDCLINQYNGPGKMRTALCSESYTLHAKFATEYASRTRPTKAKQFELLEIALNDEDGKRAERGFEPLRRLKRRAFEMMIDALDPFFVDLGRLGPEVALRRWGIVTTGLDVEKPFERLEVDEWMVSLMKIMVDAGVWALLDEETRALVERKRLWLSVAIDARTRMIVAMRFLEGAPCIESALSTIELAMTDKSRISDHVGASRTYLHAKPRGIAMDNGMNLTSEEIIYRLVQLNIFPIHPPAGLAEMRARIERLFGTLKTKIAAFFTGQTFSNIVEKGKYDAQADASLNVEELNRFFLTGVLDLYHHHPHEGLNGETPYDCMRRLSGVYGLPLPPDRDVMRHVMGITCERRIGEEGIRFLGIRFQSPALQILRRQMGQRPIEIRVDRWDLSSISVRNEKGGWIVCNARFDGLQNVSIWQWAETVRDLRERNEHLAALSRHYVLGAVRTLSGGAAAAVERAEIANPIVTSQTFDHWEKVLFQSFAFADDGAYGDDLQLPEELARQAETMLALGSDTHAASDDDFSNEEGRGFGSADDWSSK</sequence>
<evidence type="ECO:0000313" key="3">
    <source>
        <dbReference type="EMBL" id="MBB4001189.1"/>
    </source>
</evidence>
<evidence type="ECO:0000259" key="2">
    <source>
        <dbReference type="PROSITE" id="PS50994"/>
    </source>
</evidence>
<organism evidence="3 4">
    <name type="scientific">Aurantimonas endophytica</name>
    <dbReference type="NCBI Taxonomy" id="1522175"/>
    <lineage>
        <taxon>Bacteria</taxon>
        <taxon>Pseudomonadati</taxon>
        <taxon>Pseudomonadota</taxon>
        <taxon>Alphaproteobacteria</taxon>
        <taxon>Hyphomicrobiales</taxon>
        <taxon>Aurantimonadaceae</taxon>
        <taxon>Aurantimonas</taxon>
    </lineage>
</organism>
<reference evidence="3 4" key="1">
    <citation type="submission" date="2020-08" db="EMBL/GenBank/DDBJ databases">
        <title>Genomic Encyclopedia of Type Strains, Phase IV (KMG-IV): sequencing the most valuable type-strain genomes for metagenomic binning, comparative biology and taxonomic classification.</title>
        <authorList>
            <person name="Goeker M."/>
        </authorList>
    </citation>
    <scope>NUCLEOTIDE SEQUENCE [LARGE SCALE GENOMIC DNA]</scope>
    <source>
        <strain evidence="3 4">DSM 103570</strain>
    </source>
</reference>
<evidence type="ECO:0000313" key="4">
    <source>
        <dbReference type="Proteomes" id="UP000588647"/>
    </source>
</evidence>
<name>A0A7W6MMV7_9HYPH</name>
<dbReference type="SUPFAM" id="SSF53098">
    <property type="entry name" value="Ribonuclease H-like"/>
    <property type="match status" value="1"/>
</dbReference>
<dbReference type="PROSITE" id="PS50994">
    <property type="entry name" value="INTEGRASE"/>
    <property type="match status" value="1"/>
</dbReference>
<dbReference type="Pfam" id="PF09299">
    <property type="entry name" value="Mu-transpos_C"/>
    <property type="match status" value="1"/>
</dbReference>
<dbReference type="InterPro" id="IPR036397">
    <property type="entry name" value="RNaseH_sf"/>
</dbReference>
<keyword evidence="4" id="KW-1185">Reference proteome</keyword>
<evidence type="ECO:0000256" key="1">
    <source>
        <dbReference type="SAM" id="MobiDB-lite"/>
    </source>
</evidence>
<dbReference type="RefSeq" id="WP_183205573.1">
    <property type="nucleotide sequence ID" value="NZ_JAAAMM010000001.1"/>
</dbReference>
<dbReference type="GO" id="GO:0015074">
    <property type="term" value="P:DNA integration"/>
    <property type="evidence" value="ECO:0007669"/>
    <property type="project" value="InterPro"/>
</dbReference>
<gene>
    <name evidence="3" type="ORF">GGR03_000236</name>
</gene>
<dbReference type="InterPro" id="IPR015378">
    <property type="entry name" value="Transposase-like_Mu_C"/>
</dbReference>
<feature type="region of interest" description="Disordered" evidence="1">
    <location>
        <begin position="709"/>
        <end position="735"/>
    </location>
</feature>
<dbReference type="EMBL" id="JACIEM010000001">
    <property type="protein sequence ID" value="MBB4001189.1"/>
    <property type="molecule type" value="Genomic_DNA"/>
</dbReference>
<feature type="region of interest" description="Disordered" evidence="1">
    <location>
        <begin position="161"/>
        <end position="180"/>
    </location>
</feature>
<dbReference type="InterPro" id="IPR012337">
    <property type="entry name" value="RNaseH-like_sf"/>
</dbReference>
<dbReference type="GO" id="GO:0003676">
    <property type="term" value="F:nucleic acid binding"/>
    <property type="evidence" value="ECO:0007669"/>
    <property type="project" value="InterPro"/>
</dbReference>
<dbReference type="InterPro" id="IPR001584">
    <property type="entry name" value="Integrase_cat-core"/>
</dbReference>